<dbReference type="AlphaFoldDB" id="A0A0E3ULL2"/>
<dbReference type="OrthoDB" id="8670240at2"/>
<dbReference type="RefSeq" id="WP_082112784.1">
    <property type="nucleotide sequence ID" value="NZ_CP011144.1"/>
</dbReference>
<dbReference type="GO" id="GO:0016887">
    <property type="term" value="F:ATP hydrolysis activity"/>
    <property type="evidence" value="ECO:0007669"/>
    <property type="project" value="InterPro"/>
</dbReference>
<dbReference type="Gene3D" id="3.40.50.300">
    <property type="entry name" value="P-loop containing nucleotide triphosphate hydrolases"/>
    <property type="match status" value="2"/>
</dbReference>
<dbReference type="InterPro" id="IPR038729">
    <property type="entry name" value="Rad50/SbcC_AAA"/>
</dbReference>
<reference evidence="3 4" key="1">
    <citation type="journal article" date="2015" name="Genome Announc.">
        <title>Complete Genome Sequence of Pseudoxanthomonas suwonensis Strain J1, a Cellulose-Degrading Bacterium Isolated from Leaf- and Wood-Enriched Soil.</title>
        <authorList>
            <person name="Hou L."/>
            <person name="Jiang J."/>
            <person name="Xu Z."/>
            <person name="Zhou Y."/>
            <person name="Leung F.C."/>
        </authorList>
    </citation>
    <scope>NUCLEOTIDE SEQUENCE [LARGE SCALE GENOMIC DNA]</scope>
    <source>
        <strain evidence="3 4">J1</strain>
    </source>
</reference>
<dbReference type="CDD" id="cd00267">
    <property type="entry name" value="ABC_ATPase"/>
    <property type="match status" value="1"/>
</dbReference>
<dbReference type="KEGG" id="psuw:WQ53_01045"/>
<evidence type="ECO:0000256" key="1">
    <source>
        <dbReference type="SAM" id="Coils"/>
    </source>
</evidence>
<dbReference type="PANTHER" id="PTHR32114">
    <property type="entry name" value="ABC TRANSPORTER ABCH.3"/>
    <property type="match status" value="1"/>
</dbReference>
<keyword evidence="4" id="KW-1185">Reference proteome</keyword>
<proteinExistence type="predicted"/>
<feature type="coiled-coil region" evidence="1">
    <location>
        <begin position="176"/>
        <end position="203"/>
    </location>
</feature>
<dbReference type="SUPFAM" id="SSF52540">
    <property type="entry name" value="P-loop containing nucleoside triphosphate hydrolases"/>
    <property type="match status" value="1"/>
</dbReference>
<gene>
    <name evidence="3" type="ORF">WQ53_01045</name>
</gene>
<feature type="coiled-coil region" evidence="1">
    <location>
        <begin position="289"/>
        <end position="323"/>
    </location>
</feature>
<name>A0A0E3ULL2_9GAMM</name>
<dbReference type="Pfam" id="PF13476">
    <property type="entry name" value="AAA_23"/>
    <property type="match status" value="1"/>
</dbReference>
<keyword evidence="1" id="KW-0175">Coiled coil</keyword>
<accession>A0A0E3ULL2</accession>
<evidence type="ECO:0000259" key="2">
    <source>
        <dbReference type="Pfam" id="PF13476"/>
    </source>
</evidence>
<dbReference type="Proteomes" id="UP000033067">
    <property type="component" value="Chromosome"/>
</dbReference>
<evidence type="ECO:0000313" key="4">
    <source>
        <dbReference type="Proteomes" id="UP000033067"/>
    </source>
</evidence>
<evidence type="ECO:0000313" key="3">
    <source>
        <dbReference type="EMBL" id="AKC85561.1"/>
    </source>
</evidence>
<dbReference type="InterPro" id="IPR027417">
    <property type="entry name" value="P-loop_NTPase"/>
</dbReference>
<feature type="domain" description="Rad50/SbcC-type AAA" evidence="2">
    <location>
        <begin position="7"/>
        <end position="177"/>
    </location>
</feature>
<sequence>MRLSFVEVAGFRGFRNKVRLDLPDGFAVLTGRNGAGKSTILDAVDFALTGTLSKYEVKGAKGGGLDEHIWWVGEGAAAEQFVRIGFTDKEGRELSVTRSRERGLEQPLEEVGGWICGDNLPSPSWPDVFLKTSLIRDETIAALSLDLPEQARFASVRGAIGGMTGQDHSERIASLVRAASAAKEAQEKRVNDLQAELGRTLSALTEARSIAERQEDTAAASQLIALVAPDIAGSTAQRAEELRKRLAKRRLDNNNLTESLALAEQLAREIIEARSEDAQGRVKAATDALSLAERTSEQAVSRLAAAEERLEKERSNNDFVSQMVSLLSHGEAIGLQDDHCPLCAANRTQDEFNAAIAAARARLDEAGARAAAAEDEWKVAKIEAEKANLEHVSAQATVSTMTAKHARDEERFASLQALFASHNLQLAIDDINSVRSALLVHREQTAQLERAVYTLESSTAQDRVSSLEANAAKLRALIDDESIKLSSINSTFESTRQIDSASKTVVNQILAEQFDTVLPLLKELYKRLRPHADWREIETDFGGRVRASLNFTVGDGRNPQFLFSSGQRRAAGLAFLLAIHLSRPWCRLRTLMMDDPIQHIDDYRALNMVEVLSAIRRTGRQVIVAVEDSALADVLCRRLRSSTLQTGMLFELKTDSTGSAEIGETRTIYPLPREVLKVAQAS</sequence>
<dbReference type="PATRIC" id="fig|314722.6.peg.219"/>
<dbReference type="EMBL" id="CP011144">
    <property type="protein sequence ID" value="AKC85561.1"/>
    <property type="molecule type" value="Genomic_DNA"/>
</dbReference>
<protein>
    <recommendedName>
        <fullName evidence="2">Rad50/SbcC-type AAA domain-containing protein</fullName>
    </recommendedName>
</protein>
<organism evidence="3 4">
    <name type="scientific">Pseudoxanthomonas suwonensis</name>
    <dbReference type="NCBI Taxonomy" id="314722"/>
    <lineage>
        <taxon>Bacteria</taxon>
        <taxon>Pseudomonadati</taxon>
        <taxon>Pseudomonadota</taxon>
        <taxon>Gammaproteobacteria</taxon>
        <taxon>Lysobacterales</taxon>
        <taxon>Lysobacteraceae</taxon>
        <taxon>Pseudoxanthomonas</taxon>
    </lineage>
</organism>
<dbReference type="PANTHER" id="PTHR32114:SF2">
    <property type="entry name" value="ABC TRANSPORTER ABCH.3"/>
    <property type="match status" value="1"/>
</dbReference>
<dbReference type="GO" id="GO:0006302">
    <property type="term" value="P:double-strand break repair"/>
    <property type="evidence" value="ECO:0007669"/>
    <property type="project" value="InterPro"/>
</dbReference>